<dbReference type="EMBL" id="HBKQ01032451">
    <property type="protein sequence ID" value="CAE2252695.1"/>
    <property type="molecule type" value="Transcribed_RNA"/>
</dbReference>
<evidence type="ECO:0000259" key="7">
    <source>
        <dbReference type="PROSITE" id="PS50103"/>
    </source>
</evidence>
<dbReference type="SMART" id="SM00356">
    <property type="entry name" value="ZnF_C3H1"/>
    <property type="match status" value="1"/>
</dbReference>
<feature type="region of interest" description="Disordered" evidence="6">
    <location>
        <begin position="203"/>
        <end position="226"/>
    </location>
</feature>
<dbReference type="AlphaFoldDB" id="A0A7S4J5M8"/>
<dbReference type="PROSITE" id="PS00028">
    <property type="entry name" value="ZINC_FINGER_C2H2_1"/>
    <property type="match status" value="1"/>
</dbReference>
<dbReference type="PANTHER" id="PTHR21354">
    <property type="entry name" value="ZINC FINGER PROTEIN 511"/>
    <property type="match status" value="1"/>
</dbReference>
<evidence type="ECO:0000256" key="2">
    <source>
        <dbReference type="ARBA" id="ARBA00022771"/>
    </source>
</evidence>
<keyword evidence="5" id="KW-0175">Coiled coil</keyword>
<dbReference type="InterPro" id="IPR000571">
    <property type="entry name" value="Znf_CCCH"/>
</dbReference>
<dbReference type="InterPro" id="IPR039258">
    <property type="entry name" value="ZNF511"/>
</dbReference>
<feature type="zinc finger region" description="C3H1-type" evidence="4">
    <location>
        <begin position="226"/>
        <end position="254"/>
    </location>
</feature>
<dbReference type="SMART" id="SM00355">
    <property type="entry name" value="ZnF_C2H2"/>
    <property type="match status" value="3"/>
</dbReference>
<reference evidence="8" key="1">
    <citation type="submission" date="2021-01" db="EMBL/GenBank/DDBJ databases">
        <authorList>
            <person name="Corre E."/>
            <person name="Pelletier E."/>
            <person name="Niang G."/>
            <person name="Scheremetjew M."/>
            <person name="Finn R."/>
            <person name="Kale V."/>
            <person name="Holt S."/>
            <person name="Cochrane G."/>
            <person name="Meng A."/>
            <person name="Brown T."/>
            <person name="Cohen L."/>
        </authorList>
    </citation>
    <scope>NUCLEOTIDE SEQUENCE</scope>
    <source>
        <strain evidence="8">Isolate 1302-5</strain>
    </source>
</reference>
<feature type="coiled-coil region" evidence="5">
    <location>
        <begin position="160"/>
        <end position="187"/>
    </location>
</feature>
<evidence type="ECO:0000256" key="5">
    <source>
        <dbReference type="SAM" id="Coils"/>
    </source>
</evidence>
<feature type="compositionally biased region" description="Basic residues" evidence="6">
    <location>
        <begin position="217"/>
        <end position="226"/>
    </location>
</feature>
<name>A0A7S4J5M8_9STRA</name>
<keyword evidence="1 4" id="KW-0479">Metal-binding</keyword>
<dbReference type="PANTHER" id="PTHR21354:SF0">
    <property type="entry name" value="ZINC FINGER PROTEIN 511"/>
    <property type="match status" value="1"/>
</dbReference>
<proteinExistence type="predicted"/>
<feature type="domain" description="C3H1-type" evidence="7">
    <location>
        <begin position="226"/>
        <end position="254"/>
    </location>
</feature>
<dbReference type="InterPro" id="IPR013087">
    <property type="entry name" value="Znf_C2H2_type"/>
</dbReference>
<evidence type="ECO:0000313" key="8">
    <source>
        <dbReference type="EMBL" id="CAE2252695.1"/>
    </source>
</evidence>
<evidence type="ECO:0000256" key="1">
    <source>
        <dbReference type="ARBA" id="ARBA00022723"/>
    </source>
</evidence>
<keyword evidence="3 4" id="KW-0862">Zinc</keyword>
<dbReference type="InterPro" id="IPR036855">
    <property type="entry name" value="Znf_CCCH_sf"/>
</dbReference>
<evidence type="ECO:0000256" key="6">
    <source>
        <dbReference type="SAM" id="MobiDB-lite"/>
    </source>
</evidence>
<keyword evidence="2 4" id="KW-0863">Zinc-finger</keyword>
<evidence type="ECO:0000256" key="3">
    <source>
        <dbReference type="ARBA" id="ARBA00022833"/>
    </source>
</evidence>
<dbReference type="PROSITE" id="PS50103">
    <property type="entry name" value="ZF_C3H1"/>
    <property type="match status" value="1"/>
</dbReference>
<protein>
    <recommendedName>
        <fullName evidence="7">C3H1-type domain-containing protein</fullName>
    </recommendedName>
</protein>
<gene>
    <name evidence="8" type="ORF">OAUR00152_LOCUS22165</name>
</gene>
<sequence length="308" mass="35545">MADRTARRERRSLDHSLFSSGNHISFRKDFSLFFYTEDEPSRSALESNISCGAAQMYPCTVMGCSEVFQSVFDCDAHFQDCHVRECGFCRASFPNEHVLDLHLKEIHDSYFMTSFERGKTSLGCLVPSCEATFLCDVERQSHLNCVHGYPKWFRFHPRPRRLLESANKEMERKRQIWQEKRKKKLSEFEASAHNMLANSVGQLYQSSKSDSMAEKKRERRERQKKSRATIPCKFFSKESGCWRGNKCMFLHEVHSTTNRVDQLGSPDVATETMELVDELADTLQAKVSLSVPNNAGFGRRRGKALARR</sequence>
<dbReference type="Gene3D" id="4.10.1000.10">
    <property type="entry name" value="Zinc finger, CCCH-type"/>
    <property type="match status" value="1"/>
</dbReference>
<accession>A0A7S4J5M8</accession>
<dbReference type="Pfam" id="PF00642">
    <property type="entry name" value="zf-CCCH"/>
    <property type="match status" value="1"/>
</dbReference>
<dbReference type="GO" id="GO:0008270">
    <property type="term" value="F:zinc ion binding"/>
    <property type="evidence" value="ECO:0007669"/>
    <property type="project" value="UniProtKB-KW"/>
</dbReference>
<organism evidence="8">
    <name type="scientific">Odontella aurita</name>
    <dbReference type="NCBI Taxonomy" id="265563"/>
    <lineage>
        <taxon>Eukaryota</taxon>
        <taxon>Sar</taxon>
        <taxon>Stramenopiles</taxon>
        <taxon>Ochrophyta</taxon>
        <taxon>Bacillariophyta</taxon>
        <taxon>Mediophyceae</taxon>
        <taxon>Biddulphiophycidae</taxon>
        <taxon>Eupodiscales</taxon>
        <taxon>Odontellaceae</taxon>
        <taxon>Odontella</taxon>
    </lineage>
</organism>
<evidence type="ECO:0000256" key="4">
    <source>
        <dbReference type="PROSITE-ProRule" id="PRU00723"/>
    </source>
</evidence>
<dbReference type="SUPFAM" id="SSF90229">
    <property type="entry name" value="CCCH zinc finger"/>
    <property type="match status" value="1"/>
</dbReference>